<feature type="coiled-coil region" evidence="7">
    <location>
        <begin position="54"/>
        <end position="81"/>
    </location>
</feature>
<gene>
    <name evidence="8" type="ORF">E5161_14410</name>
</gene>
<keyword evidence="4" id="KW-0132">Cell division</keyword>
<dbReference type="PANTHER" id="PTHR35794">
    <property type="entry name" value="CELL DIVISION PROTEIN DIVIVA"/>
    <property type="match status" value="1"/>
</dbReference>
<dbReference type="Pfam" id="PF05103">
    <property type="entry name" value="DivIVA"/>
    <property type="match status" value="1"/>
</dbReference>
<evidence type="ECO:0000256" key="6">
    <source>
        <dbReference type="ARBA" id="ARBA00023306"/>
    </source>
</evidence>
<evidence type="ECO:0000256" key="3">
    <source>
        <dbReference type="ARBA" id="ARBA00022490"/>
    </source>
</evidence>
<keyword evidence="5 7" id="KW-0175">Coiled coil</keyword>
<evidence type="ECO:0000256" key="1">
    <source>
        <dbReference type="ARBA" id="ARBA00004496"/>
    </source>
</evidence>
<dbReference type="PANTHER" id="PTHR35794:SF2">
    <property type="entry name" value="CELL DIVISION PROTEIN DIVIVA"/>
    <property type="match status" value="1"/>
</dbReference>
<reference evidence="8 9" key="1">
    <citation type="submission" date="2019-04" db="EMBL/GenBank/DDBJ databases">
        <title>Cohnella sp. nov., isolated from soil.</title>
        <authorList>
            <person name="Kim W."/>
        </authorList>
    </citation>
    <scope>NUCLEOTIDE SEQUENCE [LARGE SCALE GENOMIC DNA]</scope>
    <source>
        <strain evidence="8 9">CAU 1483</strain>
    </source>
</reference>
<keyword evidence="6" id="KW-0131">Cell cycle</keyword>
<dbReference type="OrthoDB" id="389699at2"/>
<comment type="caution">
    <text evidence="8">The sequence shown here is derived from an EMBL/GenBank/DDBJ whole genome shotgun (WGS) entry which is preliminary data.</text>
</comment>
<dbReference type="NCBIfam" id="TIGR03544">
    <property type="entry name" value="DivI1A_domain"/>
    <property type="match status" value="1"/>
</dbReference>
<evidence type="ECO:0000256" key="4">
    <source>
        <dbReference type="ARBA" id="ARBA00022618"/>
    </source>
</evidence>
<dbReference type="AlphaFoldDB" id="A0A4U0F8A2"/>
<comment type="subcellular location">
    <subcellularLocation>
        <location evidence="1">Cytoplasm</location>
    </subcellularLocation>
</comment>
<evidence type="ECO:0000256" key="5">
    <source>
        <dbReference type="ARBA" id="ARBA00023054"/>
    </source>
</evidence>
<evidence type="ECO:0000256" key="7">
    <source>
        <dbReference type="SAM" id="Coils"/>
    </source>
</evidence>
<accession>A0A4U0F8A2</accession>
<dbReference type="Proteomes" id="UP000309673">
    <property type="component" value="Unassembled WGS sequence"/>
</dbReference>
<dbReference type="EMBL" id="SUPK01000007">
    <property type="protein sequence ID" value="TJY40907.1"/>
    <property type="molecule type" value="Genomic_DNA"/>
</dbReference>
<evidence type="ECO:0000313" key="8">
    <source>
        <dbReference type="EMBL" id="TJY40907.1"/>
    </source>
</evidence>
<dbReference type="InterPro" id="IPR007793">
    <property type="entry name" value="DivIVA_fam"/>
</dbReference>
<organism evidence="8 9">
    <name type="scientific">Cohnella pontilimi</name>
    <dbReference type="NCBI Taxonomy" id="2564100"/>
    <lineage>
        <taxon>Bacteria</taxon>
        <taxon>Bacillati</taxon>
        <taxon>Bacillota</taxon>
        <taxon>Bacilli</taxon>
        <taxon>Bacillales</taxon>
        <taxon>Paenibacillaceae</taxon>
        <taxon>Cohnella</taxon>
    </lineage>
</organism>
<protein>
    <submittedName>
        <fullName evidence="8">DivIVA domain-containing protein</fullName>
    </submittedName>
</protein>
<evidence type="ECO:0000256" key="2">
    <source>
        <dbReference type="ARBA" id="ARBA00009008"/>
    </source>
</evidence>
<comment type="similarity">
    <text evidence="2">Belongs to the DivIVA family.</text>
</comment>
<proteinExistence type="inferred from homology"/>
<dbReference type="GO" id="GO:0051301">
    <property type="term" value="P:cell division"/>
    <property type="evidence" value="ECO:0007669"/>
    <property type="project" value="UniProtKB-KW"/>
</dbReference>
<dbReference type="GO" id="GO:0005737">
    <property type="term" value="C:cytoplasm"/>
    <property type="evidence" value="ECO:0007669"/>
    <property type="project" value="UniProtKB-SubCell"/>
</dbReference>
<keyword evidence="9" id="KW-1185">Reference proteome</keyword>
<name>A0A4U0F8A2_9BACL</name>
<dbReference type="Gene3D" id="6.10.250.660">
    <property type="match status" value="1"/>
</dbReference>
<dbReference type="RefSeq" id="WP_136778536.1">
    <property type="nucleotide sequence ID" value="NZ_SUPK01000007.1"/>
</dbReference>
<sequence length="101" mass="12210">MSFSPKLEQLLQQEGISFTALDVHQQDFDKGRIWSRRYDADQVDAFLDQVVKDYERFYKMLDEMQLEIEALREAISSKDEISVERLHVRLRKIEHFFQNNR</sequence>
<keyword evidence="3" id="KW-0963">Cytoplasm</keyword>
<dbReference type="InterPro" id="IPR019933">
    <property type="entry name" value="DivIVA_domain"/>
</dbReference>
<evidence type="ECO:0000313" key="9">
    <source>
        <dbReference type="Proteomes" id="UP000309673"/>
    </source>
</evidence>